<reference evidence="8" key="1">
    <citation type="submission" date="2016-10" db="EMBL/GenBank/DDBJ databases">
        <authorList>
            <person name="Varghese N."/>
            <person name="Submissions S."/>
        </authorList>
    </citation>
    <scope>NUCLEOTIDE SEQUENCE [LARGE SCALE GENOMIC DNA]</scope>
    <source>
        <strain evidence="8">DSM 26348</strain>
    </source>
</reference>
<proteinExistence type="predicted"/>
<dbReference type="Proteomes" id="UP000199518">
    <property type="component" value="Unassembled WGS sequence"/>
</dbReference>
<keyword evidence="8" id="KW-1185">Reference proteome</keyword>
<dbReference type="PANTHER" id="PTHR35889">
    <property type="entry name" value="CYCLOINULO-OLIGOSACCHARIDE FRUCTANOTRANSFERASE-RELATED"/>
    <property type="match status" value="1"/>
</dbReference>
<dbReference type="GO" id="GO:0020037">
    <property type="term" value="F:heme binding"/>
    <property type="evidence" value="ECO:0007669"/>
    <property type="project" value="InterPro"/>
</dbReference>
<dbReference type="STRING" id="1576369.SAMN05421753_11420"/>
<feature type="domain" description="Cytochrome C Planctomycete-type" evidence="6">
    <location>
        <begin position="48"/>
        <end position="103"/>
    </location>
</feature>
<keyword evidence="1" id="KW-0175">Coiled coil</keyword>
<sequence length="946" mass="105774">MLQTLPRPCSLLQVLLAWCAFSVGAAAADSAHKVDFALEIQPLLKEKCVFCHGPLKQEADLRLDAAALLIKGGDSGSAVKTDVPADSLILERILAAEGERMPPVGEGDPLTGEEVARLRAWITAGAPVPPDEKVLSGPEDHWAYHPPVQAELPTVSRDDWNQHPVDRFIARQHEKSGLTPVPQANRRELLRRIYLDLIGLPPTPAQMEDFLADASSDAYEKVVDQLLASPQYGERWGRHWMDVWRYSDWDGYRTQVRGSQRHIWRWRDWIVESLNADKGYDAMIREMLAGDEIAPTDEKILRATGFLARNYHNSNREIWMDATVEHTAKAFLGITINCARCHDHKYDPISQADYYRFRAIFEPYNVRVDRLPGTRDLTKDGLPRIYDAHAERETLIFEGGDERRAIKDKPVAPGVPEVFKADFDVQPVELPEAAWATAFREFIEKEDVALFEAAAKTSREKLDQLTKSSPGSVEHERAELKLQIDELTLASLQARWLADKAKYFGESTDGSLDALTRNASRKEREIKLVTSRLALLDQEVTVSKLRTTGEEEGNEKKLTDAEAALVKAQADITAKQKDLEEDAVEYTAIGKAYPARSTGRRTALADWLASTKNPLTARVAVNHIWLRHFGQPLVENVFDFGLNSPEPPYAALLDWLAVELMKGSSTAQPWSMKHVHRLIVTSQAYRLSSHADVTYAANRGIDSDNRLLWKREPQRLEAEVVRDSVLAVAGSLDCATGGPDLDFTEGETVFRRSLYFRTAYEKQMLLLTLFDAANPGDCYRRSTSVIPQQALALANSPITLGQARTLAGEIWTDVQNRTSKDIHPRGADTGIVESHDASPPHPQPLSPEYRGEGSSKSDSQKQAEPDYTFIDQAFERILSRPPSESERQLCHDFLAAQAQRLSDAASLTPIAGGPAPKLKASDDPHQRARENLVHVLFNHNDFVTVR</sequence>
<evidence type="ECO:0000259" key="4">
    <source>
        <dbReference type="Pfam" id="PF07583"/>
    </source>
</evidence>
<evidence type="ECO:0000256" key="1">
    <source>
        <dbReference type="SAM" id="Coils"/>
    </source>
</evidence>
<accession>A0A1I3MIE0</accession>
<dbReference type="Pfam" id="PF07635">
    <property type="entry name" value="PSCyt1"/>
    <property type="match status" value="1"/>
</dbReference>
<protein>
    <submittedName>
        <fullName evidence="7">Planctomycete cytochrome C</fullName>
    </submittedName>
</protein>
<feature type="domain" description="DUF1553" evidence="5">
    <location>
        <begin position="600"/>
        <end position="894"/>
    </location>
</feature>
<evidence type="ECO:0000259" key="6">
    <source>
        <dbReference type="Pfam" id="PF07635"/>
    </source>
</evidence>
<dbReference type="SUPFAM" id="SSF46626">
    <property type="entry name" value="Cytochrome c"/>
    <property type="match status" value="1"/>
</dbReference>
<feature type="chain" id="PRO_5011572464" evidence="3">
    <location>
        <begin position="28"/>
        <end position="946"/>
    </location>
</feature>
<dbReference type="PANTHER" id="PTHR35889:SF3">
    <property type="entry name" value="F-BOX DOMAIN-CONTAINING PROTEIN"/>
    <property type="match status" value="1"/>
</dbReference>
<evidence type="ECO:0000256" key="2">
    <source>
        <dbReference type="SAM" id="MobiDB-lite"/>
    </source>
</evidence>
<evidence type="ECO:0000313" key="8">
    <source>
        <dbReference type="Proteomes" id="UP000199518"/>
    </source>
</evidence>
<feature type="compositionally biased region" description="Basic and acidic residues" evidence="2">
    <location>
        <begin position="849"/>
        <end position="864"/>
    </location>
</feature>
<organism evidence="7 8">
    <name type="scientific">Planctomicrobium piriforme</name>
    <dbReference type="NCBI Taxonomy" id="1576369"/>
    <lineage>
        <taxon>Bacteria</taxon>
        <taxon>Pseudomonadati</taxon>
        <taxon>Planctomycetota</taxon>
        <taxon>Planctomycetia</taxon>
        <taxon>Planctomycetales</taxon>
        <taxon>Planctomycetaceae</taxon>
        <taxon>Planctomicrobium</taxon>
    </lineage>
</organism>
<keyword evidence="3" id="KW-0732">Signal</keyword>
<name>A0A1I3MIE0_9PLAN</name>
<evidence type="ECO:0000256" key="3">
    <source>
        <dbReference type="SAM" id="SignalP"/>
    </source>
</evidence>
<feature type="region of interest" description="Disordered" evidence="2">
    <location>
        <begin position="817"/>
        <end position="864"/>
    </location>
</feature>
<feature type="coiled-coil region" evidence="1">
    <location>
        <begin position="475"/>
        <end position="578"/>
    </location>
</feature>
<dbReference type="InterPro" id="IPR011444">
    <property type="entry name" value="DUF1549"/>
</dbReference>
<dbReference type="Pfam" id="PF07587">
    <property type="entry name" value="PSD1"/>
    <property type="match status" value="1"/>
</dbReference>
<dbReference type="InterPro" id="IPR036909">
    <property type="entry name" value="Cyt_c-like_dom_sf"/>
</dbReference>
<dbReference type="Pfam" id="PF07583">
    <property type="entry name" value="PSCyt2"/>
    <property type="match status" value="1"/>
</dbReference>
<dbReference type="InterPro" id="IPR022655">
    <property type="entry name" value="DUF1553"/>
</dbReference>
<dbReference type="EMBL" id="FOQD01000014">
    <property type="protein sequence ID" value="SFI96914.1"/>
    <property type="molecule type" value="Genomic_DNA"/>
</dbReference>
<dbReference type="RefSeq" id="WP_092052795.1">
    <property type="nucleotide sequence ID" value="NZ_FOQD01000014.1"/>
</dbReference>
<dbReference type="GO" id="GO:0009055">
    <property type="term" value="F:electron transfer activity"/>
    <property type="evidence" value="ECO:0007669"/>
    <property type="project" value="InterPro"/>
</dbReference>
<dbReference type="OrthoDB" id="127107at2"/>
<dbReference type="InterPro" id="IPR011429">
    <property type="entry name" value="Cyt_c_Planctomycete-type"/>
</dbReference>
<gene>
    <name evidence="7" type="ORF">SAMN05421753_11420</name>
</gene>
<dbReference type="AlphaFoldDB" id="A0A1I3MIE0"/>
<feature type="signal peptide" evidence="3">
    <location>
        <begin position="1"/>
        <end position="27"/>
    </location>
</feature>
<evidence type="ECO:0000259" key="5">
    <source>
        <dbReference type="Pfam" id="PF07587"/>
    </source>
</evidence>
<feature type="domain" description="DUF1549" evidence="4">
    <location>
        <begin position="164"/>
        <end position="364"/>
    </location>
</feature>
<evidence type="ECO:0000313" key="7">
    <source>
        <dbReference type="EMBL" id="SFI96914.1"/>
    </source>
</evidence>